<evidence type="ECO:0000313" key="1">
    <source>
        <dbReference type="EMBL" id="MFD1951888.1"/>
    </source>
</evidence>
<keyword evidence="2" id="KW-1185">Reference proteome</keyword>
<dbReference type="EMBL" id="JBHUGS010000004">
    <property type="protein sequence ID" value="MFD1951888.1"/>
    <property type="molecule type" value="Genomic_DNA"/>
</dbReference>
<sequence length="108" mass="11521">MMRTGDTVPADATVFPPQLAEKVPPFTSTADVDGVPLSPIMHPHCALGEVSFGRRWTVRAPDAAGLPFLIEGDGVAFALDVGHAAELHVQLGVALVENMRLRLRQAQP</sequence>
<proteinExistence type="predicted"/>
<organism evidence="1 2">
    <name type="scientific">Sphingomonas arantia</name>
    <dbReference type="NCBI Taxonomy" id="1460676"/>
    <lineage>
        <taxon>Bacteria</taxon>
        <taxon>Pseudomonadati</taxon>
        <taxon>Pseudomonadota</taxon>
        <taxon>Alphaproteobacteria</taxon>
        <taxon>Sphingomonadales</taxon>
        <taxon>Sphingomonadaceae</taxon>
        <taxon>Sphingomonas</taxon>
    </lineage>
</organism>
<accession>A0ABW4U0N2</accession>
<comment type="caution">
    <text evidence="1">The sequence shown here is derived from an EMBL/GenBank/DDBJ whole genome shotgun (WGS) entry which is preliminary data.</text>
</comment>
<name>A0ABW4U0N2_9SPHN</name>
<evidence type="ECO:0000313" key="2">
    <source>
        <dbReference type="Proteomes" id="UP001597400"/>
    </source>
</evidence>
<gene>
    <name evidence="1" type="ORF">ACFSGX_14030</name>
</gene>
<reference evidence="2" key="1">
    <citation type="journal article" date="2019" name="Int. J. Syst. Evol. Microbiol.">
        <title>The Global Catalogue of Microorganisms (GCM) 10K type strain sequencing project: providing services to taxonomists for standard genome sequencing and annotation.</title>
        <authorList>
            <consortium name="The Broad Institute Genomics Platform"/>
            <consortium name="The Broad Institute Genome Sequencing Center for Infectious Disease"/>
            <person name="Wu L."/>
            <person name="Ma J."/>
        </authorList>
    </citation>
    <scope>NUCLEOTIDE SEQUENCE [LARGE SCALE GENOMIC DNA]</scope>
    <source>
        <strain evidence="2">CGMCC 1.12702</strain>
    </source>
</reference>
<dbReference type="Proteomes" id="UP001597400">
    <property type="component" value="Unassembled WGS sequence"/>
</dbReference>
<protein>
    <submittedName>
        <fullName evidence="1">Uncharacterized protein</fullName>
    </submittedName>
</protein>